<comment type="caution">
    <text evidence="4">The sequence shown here is derived from an EMBL/GenBank/DDBJ whole genome shotgun (WGS) entry which is preliminary data.</text>
</comment>
<evidence type="ECO:0000256" key="1">
    <source>
        <dbReference type="SAM" id="MobiDB-lite"/>
    </source>
</evidence>
<dbReference type="Pfam" id="PF24564">
    <property type="entry name" value="DUF7605"/>
    <property type="match status" value="1"/>
</dbReference>
<dbReference type="EMBL" id="CAWUHB010000047">
    <property type="protein sequence ID" value="CAK7229083.1"/>
    <property type="molecule type" value="Genomic_DNA"/>
</dbReference>
<feature type="compositionally biased region" description="Pro residues" evidence="1">
    <location>
        <begin position="96"/>
        <end position="114"/>
    </location>
</feature>
<sequence length="1046" mass="112521">MNKVSVIAATAAVEDLSLVDTPTPPSPIIFSSSTDTAGDTGPDSTAHGTDPSSSSAPLAATAEPRPKAWSFSSAPSEGWASILSRSPLRRRSPSLSPGPDPSSVPASVPAPAPSQPASVAARPSPSSASAAIITPATTTVPRTPEMPPATPGTVLSFRTAPSTPRILVSAVELPPDLSTPVAELPVPLPFHATAPSDGLPAELAADIAWALPPAFELPASAPVAPAAAPAVAPAVAPVVPYNPHDEENPPSAFFTPAVQGALRNGMAIAREAATAIRGANIATDADLQRLLGEAERLQTFSGTDTRTIAVLGDSGEAPGKSSLINSLLHVPNLAFTSDLGAACTSVATEYRQKTRAHTAAYTVEVEYLAREAIHDLLKELLWDYRRIYRPAFSPEETSDADYRRYERASEQAWSALSAAFGHKGRAFTAELVRDMDEDADERLLAQLTGWADEMQWPQGSDPGDHRDGFWTATAETPAACVALTRQFSRDRHWPFTKIIRVFLDAKILEAGVVLTDLPGLHDTNLARVHVTQDYLLRCDHVLLVAKIARVCTDQSLRSSLRMVLAQNIPAAWEEPGRLHFAVVCTRADDIDVAGAREELAGNGGGGDDHLRASLTHLDDVVAAARRAGDHNRAQATIEEQEQLLVEARNRHVRTALQQTYAAETGGRTLDVFCVSNKWYKTHAAAGRADLVRASGIPALRRHCQVVAADARMAEALYYLRSTLASLLASLGLWAARSLREADSGPSTSQSEGDAEAFYRTADDINRQLLKLPTDFETKLQYAFQEHILLLFVQYKAWCVHDGEHTTSGLGYVNWNAEIGCEMRTEVEKPWIDFKQEATAACQRVLDSGLSLLQALQETLRCGDASATMAASAAIAALKHGLRYTIAGIRRELRSNIGAKRLATSQASSTSYIARVMRPTYRDAAMQHGRGSDKKRHELVQGHLDDDADLFPTVSSMLASEMNGVLSTARNRLQEVVAEMTATLMADLDLALGGRLHVRRRRGARRAARQATAEMVARMRGFDATVKRLQARHQGVVDTVAANEDSV</sequence>
<evidence type="ECO:0008006" key="6">
    <source>
        <dbReference type="Google" id="ProtNLM"/>
    </source>
</evidence>
<accession>A0ABP0CB88</accession>
<proteinExistence type="predicted"/>
<feature type="domain" description="Dynamin N-terminal" evidence="2">
    <location>
        <begin position="308"/>
        <end position="564"/>
    </location>
</feature>
<dbReference type="InterPro" id="IPR045063">
    <property type="entry name" value="Dynamin_N"/>
</dbReference>
<dbReference type="Gene3D" id="3.40.50.300">
    <property type="entry name" value="P-loop containing nucleotide triphosphate hydrolases"/>
    <property type="match status" value="1"/>
</dbReference>
<keyword evidence="5" id="KW-1185">Reference proteome</keyword>
<dbReference type="PANTHER" id="PTHR36681:SF3">
    <property type="entry name" value="NUCLEAR GTPASE, GERMINAL CENTER-ASSOCIATED, TANDEM DUPLICATE 3"/>
    <property type="match status" value="1"/>
</dbReference>
<organism evidence="4 5">
    <name type="scientific">Sporothrix curviconia</name>
    <dbReference type="NCBI Taxonomy" id="1260050"/>
    <lineage>
        <taxon>Eukaryota</taxon>
        <taxon>Fungi</taxon>
        <taxon>Dikarya</taxon>
        <taxon>Ascomycota</taxon>
        <taxon>Pezizomycotina</taxon>
        <taxon>Sordariomycetes</taxon>
        <taxon>Sordariomycetidae</taxon>
        <taxon>Ophiostomatales</taxon>
        <taxon>Ophiostomataceae</taxon>
        <taxon>Sporothrix</taxon>
    </lineage>
</organism>
<protein>
    <recommendedName>
        <fullName evidence="6">Dynamin family protein</fullName>
    </recommendedName>
</protein>
<feature type="compositionally biased region" description="Low complexity" evidence="1">
    <location>
        <begin position="115"/>
        <end position="130"/>
    </location>
</feature>
<feature type="compositionally biased region" description="Low complexity" evidence="1">
    <location>
        <begin position="51"/>
        <end position="63"/>
    </location>
</feature>
<dbReference type="Proteomes" id="UP001642405">
    <property type="component" value="Unassembled WGS sequence"/>
</dbReference>
<reference evidence="4 5" key="1">
    <citation type="submission" date="2024-01" db="EMBL/GenBank/DDBJ databases">
        <authorList>
            <person name="Allen C."/>
            <person name="Tagirdzhanova G."/>
        </authorList>
    </citation>
    <scope>NUCLEOTIDE SEQUENCE [LARGE SCALE GENOMIC DNA]</scope>
</reference>
<feature type="region of interest" description="Disordered" evidence="1">
    <location>
        <begin position="15"/>
        <end position="130"/>
    </location>
</feature>
<feature type="domain" description="DUF7605" evidence="3">
    <location>
        <begin position="792"/>
        <end position="946"/>
    </location>
</feature>
<gene>
    <name evidence="4" type="ORF">SCUCBS95973_007099</name>
</gene>
<dbReference type="InterPro" id="IPR056024">
    <property type="entry name" value="DUF7605"/>
</dbReference>
<name>A0ABP0CB88_9PEZI</name>
<dbReference type="Pfam" id="PF00350">
    <property type="entry name" value="Dynamin_N"/>
    <property type="match status" value="1"/>
</dbReference>
<dbReference type="PANTHER" id="PTHR36681">
    <property type="entry name" value="NUCLEAR GTPASE, GERMINAL CENTER-ASSOCIATED, TANDEM DUPLICATE 3"/>
    <property type="match status" value="1"/>
</dbReference>
<evidence type="ECO:0000259" key="3">
    <source>
        <dbReference type="Pfam" id="PF24564"/>
    </source>
</evidence>
<dbReference type="InterPro" id="IPR027417">
    <property type="entry name" value="P-loop_NTPase"/>
</dbReference>
<evidence type="ECO:0000313" key="5">
    <source>
        <dbReference type="Proteomes" id="UP001642405"/>
    </source>
</evidence>
<dbReference type="SUPFAM" id="SSF52540">
    <property type="entry name" value="P-loop containing nucleoside triphosphate hydrolases"/>
    <property type="match status" value="1"/>
</dbReference>
<evidence type="ECO:0000313" key="4">
    <source>
        <dbReference type="EMBL" id="CAK7229083.1"/>
    </source>
</evidence>
<evidence type="ECO:0000259" key="2">
    <source>
        <dbReference type="Pfam" id="PF00350"/>
    </source>
</evidence>